<sequence length="250" mass="28474">MRWVFVFFVFLNIFFYIWQYQQATPTSLDNPVTTTYGNTEIPTIKLFKEQPMVDQTATIDESENHQEIPPADLSTEKELADIDNAEIKEVVSEPLTCLYLGGFTNPVQLDVINPFLEKLTTNINPIVIKLTKAPKFHLYVLANNEIEQQALLEILDNASINALIIPRGLLKDNISLGVFTEETAYSDIQDKLKALDITVKIENLSESASSYWLKITNDKRSLFTYTILAELTQQLPSMQQELMPCDFAEN</sequence>
<proteinExistence type="predicted"/>
<dbReference type="AlphaFoldDB" id="A0A974NEW2"/>
<keyword evidence="2" id="KW-1185">Reference proteome</keyword>
<evidence type="ECO:0008006" key="3">
    <source>
        <dbReference type="Google" id="ProtNLM"/>
    </source>
</evidence>
<dbReference type="RefSeq" id="WP_201091971.1">
    <property type="nucleotide sequence ID" value="NZ_CP067393.1"/>
</dbReference>
<accession>A0A974NEW2</accession>
<evidence type="ECO:0000313" key="1">
    <source>
        <dbReference type="EMBL" id="QQP85408.1"/>
    </source>
</evidence>
<evidence type="ECO:0000313" key="2">
    <source>
        <dbReference type="Proteomes" id="UP000595278"/>
    </source>
</evidence>
<dbReference type="EMBL" id="CP067393">
    <property type="protein sequence ID" value="QQP85408.1"/>
    <property type="molecule type" value="Genomic_DNA"/>
</dbReference>
<name>A0A974NEW2_9GAMM</name>
<dbReference type="Proteomes" id="UP000595278">
    <property type="component" value="Chromosome"/>
</dbReference>
<dbReference type="KEGG" id="eaz:JHT90_13670"/>
<gene>
    <name evidence="1" type="ORF">JHT90_13670</name>
</gene>
<reference evidence="1 2" key="1">
    <citation type="submission" date="2021-01" db="EMBL/GenBank/DDBJ databases">
        <title>Entomomonas sp. F2A isolated from a house cricket (Acheta domesticus).</title>
        <authorList>
            <person name="Spergser J."/>
            <person name="Busse H.-J."/>
        </authorList>
    </citation>
    <scope>NUCLEOTIDE SEQUENCE [LARGE SCALE GENOMIC DNA]</scope>
    <source>
        <strain evidence="1 2">F2A</strain>
    </source>
</reference>
<protein>
    <recommendedName>
        <fullName evidence="3">SPOR domain-containing protein</fullName>
    </recommendedName>
</protein>
<organism evidence="1 2">
    <name type="scientific">Entomomonas asaccharolytica</name>
    <dbReference type="NCBI Taxonomy" id="2785331"/>
    <lineage>
        <taxon>Bacteria</taxon>
        <taxon>Pseudomonadati</taxon>
        <taxon>Pseudomonadota</taxon>
        <taxon>Gammaproteobacteria</taxon>
        <taxon>Pseudomonadales</taxon>
        <taxon>Pseudomonadaceae</taxon>
        <taxon>Entomomonas</taxon>
    </lineage>
</organism>